<gene>
    <name evidence="1" type="ORF">CVV68_14100</name>
</gene>
<dbReference type="Proteomes" id="UP000247832">
    <property type="component" value="Unassembled WGS sequence"/>
</dbReference>
<reference evidence="1 2" key="1">
    <citation type="submission" date="2018-05" db="EMBL/GenBank/DDBJ databases">
        <title>Genetic diversity of glacier-inhabiting Cryobacterium bacteria in China and description of Cryobacterium mengkeensis sp. nov. and Arthrobacter glacialis sp. nov.</title>
        <authorList>
            <person name="Liu Q."/>
            <person name="Xin Y.-H."/>
        </authorList>
    </citation>
    <scope>NUCLEOTIDE SEQUENCE [LARGE SCALE GENOMIC DNA]</scope>
    <source>
        <strain evidence="1 2">LI2</strain>
    </source>
</reference>
<comment type="caution">
    <text evidence="1">The sequence shown here is derived from an EMBL/GenBank/DDBJ whole genome shotgun (WGS) entry which is preliminary data.</text>
</comment>
<protein>
    <submittedName>
        <fullName evidence="1">Uncharacterized protein</fullName>
    </submittedName>
</protein>
<proteinExistence type="predicted"/>
<dbReference type="EMBL" id="QJVD01000015">
    <property type="protein sequence ID" value="PYI66423.1"/>
    <property type="molecule type" value="Genomic_DNA"/>
</dbReference>
<organism evidence="1 2">
    <name type="scientific">Arthrobacter livingstonensis</name>
    <dbReference type="NCBI Taxonomy" id="670078"/>
    <lineage>
        <taxon>Bacteria</taxon>
        <taxon>Bacillati</taxon>
        <taxon>Actinomycetota</taxon>
        <taxon>Actinomycetes</taxon>
        <taxon>Micrococcales</taxon>
        <taxon>Micrococcaceae</taxon>
        <taxon>Arthrobacter</taxon>
    </lineage>
</organism>
<evidence type="ECO:0000313" key="1">
    <source>
        <dbReference type="EMBL" id="PYI66423.1"/>
    </source>
</evidence>
<keyword evidence="2" id="KW-1185">Reference proteome</keyword>
<sequence>MVLIVISAFILLALLQVFGSGTSKSVTANGMTVTVDYPRAARAGMPDSVVIHLRDGLPLGEPVTISIPEEYLDTFSVGDISPAAASESYSDGYLRLEYDPPNTAEFTLNLRGDWETGNDTGASGKVQVATGGHTIATIPLKTWLVL</sequence>
<evidence type="ECO:0000313" key="2">
    <source>
        <dbReference type="Proteomes" id="UP000247832"/>
    </source>
</evidence>
<name>A0A2V5L9P9_9MICC</name>
<accession>A0A2V5L9P9</accession>
<dbReference type="AlphaFoldDB" id="A0A2V5L9P9"/>